<gene>
    <name evidence="9" type="ORF">RAS12_05730</name>
</gene>
<dbReference type="PANTHER" id="PTHR42718:SF49">
    <property type="entry name" value="EXPORT PROTEIN"/>
    <property type="match status" value="1"/>
</dbReference>
<feature type="transmembrane region" description="Helical" evidence="7">
    <location>
        <begin position="303"/>
        <end position="320"/>
    </location>
</feature>
<feature type="transmembrane region" description="Helical" evidence="7">
    <location>
        <begin position="78"/>
        <end position="97"/>
    </location>
</feature>
<evidence type="ECO:0000256" key="4">
    <source>
        <dbReference type="ARBA" id="ARBA00022692"/>
    </source>
</evidence>
<comment type="function">
    <text evidence="1">Resistance to tetracycline by an active tetracycline efflux. This is an energy-dependent process that decreases the accumulation of the antibiotic in whole cells. This protein functions as a metal-tetracycline/H(+) antiporter.</text>
</comment>
<name>A0ABY9M4F2_9BURK</name>
<dbReference type="PANTHER" id="PTHR42718">
    <property type="entry name" value="MAJOR FACILITATOR SUPERFAMILY MULTIDRUG TRANSPORTER MFSC"/>
    <property type="match status" value="1"/>
</dbReference>
<dbReference type="Pfam" id="PF07690">
    <property type="entry name" value="MFS_1"/>
    <property type="match status" value="1"/>
</dbReference>
<sequence>MNAAHERRGALALAAICLSALMLGLEISSVPPILSTIEQVMGASFRQLQWVMAAYTIAMTTILMATGTLADRYGRKRIFMAGIAAFGVTSLVCGLTENIQVLIAARFLQGLSAAMMLICQVAILSSQFRDSAKRSSAFAWWGVIFGVGLGFGPIVGGAILAFASWKWVFLVHGALSVITLALAYSAVEESRDPHAKHLDVAGILTLSVGVFCLVLFVTQGPVLGFSSLSALGIIGLSVASFIGFAVAEMTSARPMIDFSAFKIRNFSGALAGSVGMNLSFWPFIVYLPIYFQVALGYDNVQTGLAVLAYTLPTLFMPAVAERLSARYHPGFVIPAGLSGIGTGFVLMALGSLSTQPGWLMMPGCIVAGIGLGLTNTPVANTITAALPGERAGMASGADMSARMTSLAFSIALMGLVLVEGAMAFLTHSLNVPSGPGLRLFAEKIAAGDINVVVQNAALLAHLASPADALKAALVHGFGWVMAYGAGSAFLLALISLLIFSPRKAMATTCGATACQVSPPA</sequence>
<evidence type="ECO:0000256" key="7">
    <source>
        <dbReference type="SAM" id="Phobius"/>
    </source>
</evidence>
<feature type="transmembrane region" description="Helical" evidence="7">
    <location>
        <begin position="358"/>
        <end position="386"/>
    </location>
</feature>
<keyword evidence="4 7" id="KW-0812">Transmembrane</keyword>
<organism evidence="9 10">
    <name type="scientific">Achromobacter seleniivolatilans</name>
    <dbReference type="NCBI Taxonomy" id="3047478"/>
    <lineage>
        <taxon>Bacteria</taxon>
        <taxon>Pseudomonadati</taxon>
        <taxon>Pseudomonadota</taxon>
        <taxon>Betaproteobacteria</taxon>
        <taxon>Burkholderiales</taxon>
        <taxon>Alcaligenaceae</taxon>
        <taxon>Achromobacter</taxon>
    </lineage>
</organism>
<feature type="transmembrane region" description="Helical" evidence="7">
    <location>
        <begin position="137"/>
        <end position="161"/>
    </location>
</feature>
<feature type="transmembrane region" description="Helical" evidence="7">
    <location>
        <begin position="268"/>
        <end position="291"/>
    </location>
</feature>
<feature type="transmembrane region" description="Helical" evidence="7">
    <location>
        <begin position="332"/>
        <end position="352"/>
    </location>
</feature>
<dbReference type="SUPFAM" id="SSF103473">
    <property type="entry name" value="MFS general substrate transporter"/>
    <property type="match status" value="1"/>
</dbReference>
<keyword evidence="10" id="KW-1185">Reference proteome</keyword>
<protein>
    <submittedName>
        <fullName evidence="9">MFS transporter</fullName>
    </submittedName>
</protein>
<evidence type="ECO:0000256" key="1">
    <source>
        <dbReference type="ARBA" id="ARBA00003279"/>
    </source>
</evidence>
<feature type="transmembrane region" description="Helical" evidence="7">
    <location>
        <begin position="167"/>
        <end position="186"/>
    </location>
</feature>
<comment type="similarity">
    <text evidence="3">Belongs to the major facilitator superfamily. TCR/Tet family.</text>
</comment>
<evidence type="ECO:0000256" key="2">
    <source>
        <dbReference type="ARBA" id="ARBA00004141"/>
    </source>
</evidence>
<dbReference type="Proteomes" id="UP001234798">
    <property type="component" value="Chromosome"/>
</dbReference>
<dbReference type="PROSITE" id="PS00216">
    <property type="entry name" value="SUGAR_TRANSPORT_1"/>
    <property type="match status" value="1"/>
</dbReference>
<dbReference type="InterPro" id="IPR001958">
    <property type="entry name" value="Tet-R_TetA/multi-R_MdtG-like"/>
</dbReference>
<evidence type="ECO:0000256" key="3">
    <source>
        <dbReference type="ARBA" id="ARBA00007520"/>
    </source>
</evidence>
<evidence type="ECO:0000313" key="10">
    <source>
        <dbReference type="Proteomes" id="UP001234798"/>
    </source>
</evidence>
<dbReference type="PRINTS" id="PR01035">
    <property type="entry name" value="TCRTETA"/>
</dbReference>
<feature type="transmembrane region" description="Helical" evidence="7">
    <location>
        <begin position="48"/>
        <end position="66"/>
    </location>
</feature>
<dbReference type="InterPro" id="IPR005829">
    <property type="entry name" value="Sugar_transporter_CS"/>
</dbReference>
<dbReference type="PROSITE" id="PS50850">
    <property type="entry name" value="MFS"/>
    <property type="match status" value="1"/>
</dbReference>
<evidence type="ECO:0000256" key="5">
    <source>
        <dbReference type="ARBA" id="ARBA00022989"/>
    </source>
</evidence>
<dbReference type="InterPro" id="IPR011701">
    <property type="entry name" value="MFS"/>
</dbReference>
<evidence type="ECO:0000313" key="9">
    <source>
        <dbReference type="EMBL" id="WMD21876.1"/>
    </source>
</evidence>
<evidence type="ECO:0000256" key="6">
    <source>
        <dbReference type="ARBA" id="ARBA00023136"/>
    </source>
</evidence>
<dbReference type="CDD" id="cd17321">
    <property type="entry name" value="MFS_MMR_MDR_like"/>
    <property type="match status" value="1"/>
</dbReference>
<proteinExistence type="inferred from homology"/>
<feature type="transmembrane region" description="Helical" evidence="7">
    <location>
        <begin position="477"/>
        <end position="499"/>
    </location>
</feature>
<dbReference type="InterPro" id="IPR036259">
    <property type="entry name" value="MFS_trans_sf"/>
</dbReference>
<keyword evidence="5 7" id="KW-1133">Transmembrane helix</keyword>
<dbReference type="RefSeq" id="WP_306946008.1">
    <property type="nucleotide sequence ID" value="NZ_CP132976.1"/>
</dbReference>
<dbReference type="EMBL" id="CP132976">
    <property type="protein sequence ID" value="WMD21876.1"/>
    <property type="molecule type" value="Genomic_DNA"/>
</dbReference>
<keyword evidence="6 7" id="KW-0472">Membrane</keyword>
<evidence type="ECO:0000259" key="8">
    <source>
        <dbReference type="PROSITE" id="PS50850"/>
    </source>
</evidence>
<feature type="transmembrane region" description="Helical" evidence="7">
    <location>
        <begin position="198"/>
        <end position="217"/>
    </location>
</feature>
<feature type="transmembrane region" description="Helical" evidence="7">
    <location>
        <begin position="223"/>
        <end position="247"/>
    </location>
</feature>
<accession>A0ABY9M4F2</accession>
<feature type="domain" description="Major facilitator superfamily (MFS) profile" evidence="8">
    <location>
        <begin position="12"/>
        <end position="503"/>
    </location>
</feature>
<dbReference type="Gene3D" id="1.20.1720.10">
    <property type="entry name" value="Multidrug resistance protein D"/>
    <property type="match status" value="1"/>
</dbReference>
<dbReference type="InterPro" id="IPR020846">
    <property type="entry name" value="MFS_dom"/>
</dbReference>
<dbReference type="Gene3D" id="1.20.1250.20">
    <property type="entry name" value="MFS general substrate transporter like domains"/>
    <property type="match status" value="1"/>
</dbReference>
<comment type="subcellular location">
    <subcellularLocation>
        <location evidence="2">Membrane</location>
        <topology evidence="2">Multi-pass membrane protein</topology>
    </subcellularLocation>
</comment>
<feature type="transmembrane region" description="Helical" evidence="7">
    <location>
        <begin position="103"/>
        <end position="125"/>
    </location>
</feature>
<reference evidence="9 10" key="1">
    <citation type="submission" date="2023-08" db="EMBL/GenBank/DDBJ databases">
        <title>Achromobacter seleniivolatilans sp. nov., isolated from seleniferous soil.</title>
        <authorList>
            <person name="Zhang S."/>
            <person name="Li K."/>
            <person name="Peng J."/>
            <person name="Zhao Q."/>
            <person name="Wang H."/>
            <person name="Guo Y."/>
        </authorList>
    </citation>
    <scope>NUCLEOTIDE SEQUENCE [LARGE SCALE GENOMIC DNA]</scope>
    <source>
        <strain evidence="9 10">R39</strain>
    </source>
</reference>
<feature type="transmembrane region" description="Helical" evidence="7">
    <location>
        <begin position="406"/>
        <end position="425"/>
    </location>
</feature>